<dbReference type="Gene3D" id="1.10.600.10">
    <property type="entry name" value="Farnesyl Diphosphate Synthase"/>
    <property type="match status" value="1"/>
</dbReference>
<dbReference type="InterPro" id="IPR034686">
    <property type="entry name" value="Terpene_cyclase-like_2"/>
</dbReference>
<dbReference type="SUPFAM" id="SSF48576">
    <property type="entry name" value="Terpenoid synthases"/>
    <property type="match status" value="1"/>
</dbReference>
<comment type="similarity">
    <text evidence="2">Belongs to the terpene synthase family.</text>
</comment>
<dbReference type="Pfam" id="PF19086">
    <property type="entry name" value="Terpene_syn_C_2"/>
    <property type="match status" value="1"/>
</dbReference>
<keyword evidence="1 2" id="KW-0456">Lyase</keyword>
<accession>A0A919JV81</accession>
<proteinExistence type="inferred from homology"/>
<gene>
    <name evidence="3" type="ORF">Ari01nite_29100</name>
</gene>
<dbReference type="GO" id="GO:0046872">
    <property type="term" value="F:metal ion binding"/>
    <property type="evidence" value="ECO:0007669"/>
    <property type="project" value="UniProtKB-KW"/>
</dbReference>
<dbReference type="InterPro" id="IPR008949">
    <property type="entry name" value="Isoprenoid_synthase_dom_sf"/>
</dbReference>
<dbReference type="SFLD" id="SFLDS00005">
    <property type="entry name" value="Isoprenoid_Synthase_Type_I"/>
    <property type="match status" value="1"/>
</dbReference>
<sequence>MTDEPLDIDCPFPGAVNPHVSFAREHLASWVRNLGLVRETPALRRFDRADFAWFAAVVHPSADARRCALVAQWFAWLFLIDDQLDDGVFGTDLTAGRKMRQEMSAVLRGAEPDSPALVALADLWTRTSAGTSAAWRARFAGHLDECLRQATEWEAANRVRQVVPDERTYIRNRRHTGAIYVCMDLIEIVEGVELAPEVVASADFAAALDAACNVVCWTNDFYSLEKERAHGEVHNLVYLVEHHRRWPSSAARQHVRAETAAETARYVRHERELLHRRPAHAAVLTRVTAGMRSWITGNNLWSRRTHRYTAEALRSPENYLEATLLGNGS</sequence>
<evidence type="ECO:0000256" key="1">
    <source>
        <dbReference type="ARBA" id="ARBA00023239"/>
    </source>
</evidence>
<dbReference type="RefSeq" id="WP_203781745.1">
    <property type="nucleotide sequence ID" value="NZ_BOMV01000029.1"/>
</dbReference>
<reference evidence="3" key="1">
    <citation type="submission" date="2021-01" db="EMBL/GenBank/DDBJ databases">
        <title>Whole genome shotgun sequence of Actinoplanes rishiriensis NBRC 108556.</title>
        <authorList>
            <person name="Komaki H."/>
            <person name="Tamura T."/>
        </authorList>
    </citation>
    <scope>NUCLEOTIDE SEQUENCE</scope>
    <source>
        <strain evidence="3">NBRC 108556</strain>
    </source>
</reference>
<organism evidence="3 4">
    <name type="scientific">Paractinoplanes rishiriensis</name>
    <dbReference type="NCBI Taxonomy" id="1050105"/>
    <lineage>
        <taxon>Bacteria</taxon>
        <taxon>Bacillati</taxon>
        <taxon>Actinomycetota</taxon>
        <taxon>Actinomycetes</taxon>
        <taxon>Micromonosporales</taxon>
        <taxon>Micromonosporaceae</taxon>
        <taxon>Paractinoplanes</taxon>
    </lineage>
</organism>
<keyword evidence="2" id="KW-0479">Metal-binding</keyword>
<comment type="caution">
    <text evidence="3">The sequence shown here is derived from an EMBL/GenBank/DDBJ whole genome shotgun (WGS) entry which is preliminary data.</text>
</comment>
<dbReference type="EMBL" id="BOMV01000029">
    <property type="protein sequence ID" value="GIE95445.1"/>
    <property type="molecule type" value="Genomic_DNA"/>
</dbReference>
<dbReference type="AlphaFoldDB" id="A0A919JV81"/>
<evidence type="ECO:0000256" key="2">
    <source>
        <dbReference type="RuleBase" id="RU366034"/>
    </source>
</evidence>
<evidence type="ECO:0000313" key="3">
    <source>
        <dbReference type="EMBL" id="GIE95445.1"/>
    </source>
</evidence>
<name>A0A919JV81_9ACTN</name>
<keyword evidence="4" id="KW-1185">Reference proteome</keyword>
<dbReference type="EC" id="4.2.3.-" evidence="2"/>
<keyword evidence="2" id="KW-0460">Magnesium</keyword>
<evidence type="ECO:0000313" key="4">
    <source>
        <dbReference type="Proteomes" id="UP000636960"/>
    </source>
</evidence>
<dbReference type="GO" id="GO:0010333">
    <property type="term" value="F:terpene synthase activity"/>
    <property type="evidence" value="ECO:0007669"/>
    <property type="project" value="InterPro"/>
</dbReference>
<comment type="cofactor">
    <cofactor evidence="2">
        <name>Mg(2+)</name>
        <dbReference type="ChEBI" id="CHEBI:18420"/>
    </cofactor>
</comment>
<dbReference type="SFLD" id="SFLDG01020">
    <property type="entry name" value="Terpene_Cyclase_Like_2"/>
    <property type="match status" value="1"/>
</dbReference>
<protein>
    <recommendedName>
        <fullName evidence="2">Terpene synthase</fullName>
        <ecNumber evidence="2">4.2.3.-</ecNumber>
    </recommendedName>
</protein>
<dbReference type="Proteomes" id="UP000636960">
    <property type="component" value="Unassembled WGS sequence"/>
</dbReference>
<dbReference type="PANTHER" id="PTHR35201:SF4">
    <property type="entry name" value="BETA-PINACENE SYNTHASE-RELATED"/>
    <property type="match status" value="1"/>
</dbReference>
<dbReference type="PANTHER" id="PTHR35201">
    <property type="entry name" value="TERPENE SYNTHASE"/>
    <property type="match status" value="1"/>
</dbReference>